<proteinExistence type="predicted"/>
<comment type="caution">
    <text evidence="2">The sequence shown here is derived from an EMBL/GenBank/DDBJ whole genome shotgun (WGS) entry which is preliminary data.</text>
</comment>
<name>A0ABU0LGA9_XANAG</name>
<protein>
    <submittedName>
        <fullName evidence="2">Uncharacterized protein</fullName>
    </submittedName>
</protein>
<feature type="region of interest" description="Disordered" evidence="1">
    <location>
        <begin position="99"/>
        <end position="118"/>
    </location>
</feature>
<reference evidence="2 3" key="1">
    <citation type="submission" date="2023-07" db="EMBL/GenBank/DDBJ databases">
        <title>Genomic Encyclopedia of Type Strains, Phase IV (KMG-IV): sequencing the most valuable type-strain genomes for metagenomic binning, comparative biology and taxonomic classification.</title>
        <authorList>
            <person name="Goeker M."/>
        </authorList>
    </citation>
    <scope>NUCLEOTIDE SEQUENCE [LARGE SCALE GENOMIC DNA]</scope>
    <source>
        <strain evidence="2 3">DSM 3770</strain>
    </source>
</reference>
<organism evidence="2 3">
    <name type="scientific">Xanthobacter agilis</name>
    <dbReference type="NCBI Taxonomy" id="47492"/>
    <lineage>
        <taxon>Bacteria</taxon>
        <taxon>Pseudomonadati</taxon>
        <taxon>Pseudomonadota</taxon>
        <taxon>Alphaproteobacteria</taxon>
        <taxon>Hyphomicrobiales</taxon>
        <taxon>Xanthobacteraceae</taxon>
        <taxon>Xanthobacter</taxon>
    </lineage>
</organism>
<evidence type="ECO:0000313" key="3">
    <source>
        <dbReference type="Proteomes" id="UP001241747"/>
    </source>
</evidence>
<evidence type="ECO:0000256" key="1">
    <source>
        <dbReference type="SAM" id="MobiDB-lite"/>
    </source>
</evidence>
<dbReference type="Proteomes" id="UP001241747">
    <property type="component" value="Unassembled WGS sequence"/>
</dbReference>
<dbReference type="RefSeq" id="WP_237343765.1">
    <property type="nucleotide sequence ID" value="NZ_JABWGX010000001.1"/>
</dbReference>
<dbReference type="EMBL" id="JAUSVY010000006">
    <property type="protein sequence ID" value="MDQ0506153.1"/>
    <property type="molecule type" value="Genomic_DNA"/>
</dbReference>
<evidence type="ECO:0000313" key="2">
    <source>
        <dbReference type="EMBL" id="MDQ0506153.1"/>
    </source>
</evidence>
<sequence>MSTDKKTIGITSGNERVLAALVAAGQFGSEIEAAKFAMAHAIEQGVQRGTSEGAGTKWNVGSVDADGGLKAVVEALFPEELQPYRLIEHLMNEGLKLFDKGDKLPPDVAGDPAQRSDH</sequence>
<gene>
    <name evidence="2" type="ORF">QOZ94_002957</name>
</gene>
<keyword evidence="3" id="KW-1185">Reference proteome</keyword>
<accession>A0ABU0LGA9</accession>